<keyword evidence="2" id="KW-1185">Reference proteome</keyword>
<dbReference type="AlphaFoldDB" id="A0A8J8STX1"/>
<sequence>MCTLIKCNNSIIRSQLSMLIQRTSSQNVQVKSQRGICKTWMSTQNTRDSMRTWLISSNGSSNSSNR</sequence>
<comment type="caution">
    <text evidence="1">The sequence shown here is derived from an EMBL/GenBank/DDBJ whole genome shotgun (WGS) entry which is preliminary data.</text>
</comment>
<protein>
    <submittedName>
        <fullName evidence="1">Uncharacterized protein</fullName>
    </submittedName>
</protein>
<reference evidence="1" key="1">
    <citation type="submission" date="2019-06" db="EMBL/GenBank/DDBJ databases">
        <authorList>
            <person name="Zheng W."/>
        </authorList>
    </citation>
    <scope>NUCLEOTIDE SEQUENCE</scope>
    <source>
        <strain evidence="1">QDHG01</strain>
    </source>
</reference>
<organism evidence="1 2">
    <name type="scientific">Halteria grandinella</name>
    <dbReference type="NCBI Taxonomy" id="5974"/>
    <lineage>
        <taxon>Eukaryota</taxon>
        <taxon>Sar</taxon>
        <taxon>Alveolata</taxon>
        <taxon>Ciliophora</taxon>
        <taxon>Intramacronucleata</taxon>
        <taxon>Spirotrichea</taxon>
        <taxon>Stichotrichia</taxon>
        <taxon>Sporadotrichida</taxon>
        <taxon>Halteriidae</taxon>
        <taxon>Halteria</taxon>
    </lineage>
</organism>
<proteinExistence type="predicted"/>
<evidence type="ECO:0000313" key="2">
    <source>
        <dbReference type="Proteomes" id="UP000785679"/>
    </source>
</evidence>
<dbReference type="Proteomes" id="UP000785679">
    <property type="component" value="Unassembled WGS sequence"/>
</dbReference>
<evidence type="ECO:0000313" key="1">
    <source>
        <dbReference type="EMBL" id="TNV70610.1"/>
    </source>
</evidence>
<dbReference type="EMBL" id="RRYP01035024">
    <property type="protein sequence ID" value="TNV70610.1"/>
    <property type="molecule type" value="Genomic_DNA"/>
</dbReference>
<gene>
    <name evidence="1" type="ORF">FGO68_gene1205</name>
</gene>
<name>A0A8J8STX1_HALGN</name>
<accession>A0A8J8STX1</accession>